<organism evidence="17 18">
    <name type="scientific">Russula ochroleuca</name>
    <dbReference type="NCBI Taxonomy" id="152965"/>
    <lineage>
        <taxon>Eukaryota</taxon>
        <taxon>Fungi</taxon>
        <taxon>Dikarya</taxon>
        <taxon>Basidiomycota</taxon>
        <taxon>Agaricomycotina</taxon>
        <taxon>Agaricomycetes</taxon>
        <taxon>Russulales</taxon>
        <taxon>Russulaceae</taxon>
        <taxon>Russula</taxon>
    </lineage>
</organism>
<keyword evidence="11" id="KW-1015">Disulfide bond</keyword>
<evidence type="ECO:0000256" key="13">
    <source>
        <dbReference type="ARBA" id="ARBA00023288"/>
    </source>
</evidence>
<comment type="similarity">
    <text evidence="3">Belongs to the RBT5 family.</text>
</comment>
<reference evidence="17" key="2">
    <citation type="journal article" date="2020" name="Nat. Commun.">
        <title>Large-scale genome sequencing of mycorrhizal fungi provides insights into the early evolution of symbiotic traits.</title>
        <authorList>
            <person name="Miyauchi S."/>
            <person name="Kiss E."/>
            <person name="Kuo A."/>
            <person name="Drula E."/>
            <person name="Kohler A."/>
            <person name="Sanchez-Garcia M."/>
            <person name="Morin E."/>
            <person name="Andreopoulos B."/>
            <person name="Barry K.W."/>
            <person name="Bonito G."/>
            <person name="Buee M."/>
            <person name="Carver A."/>
            <person name="Chen C."/>
            <person name="Cichocki N."/>
            <person name="Clum A."/>
            <person name="Culley D."/>
            <person name="Crous P.W."/>
            <person name="Fauchery L."/>
            <person name="Girlanda M."/>
            <person name="Hayes R.D."/>
            <person name="Keri Z."/>
            <person name="LaButti K."/>
            <person name="Lipzen A."/>
            <person name="Lombard V."/>
            <person name="Magnuson J."/>
            <person name="Maillard F."/>
            <person name="Murat C."/>
            <person name="Nolan M."/>
            <person name="Ohm R.A."/>
            <person name="Pangilinan J."/>
            <person name="Pereira M.F."/>
            <person name="Perotto S."/>
            <person name="Peter M."/>
            <person name="Pfister S."/>
            <person name="Riley R."/>
            <person name="Sitrit Y."/>
            <person name="Stielow J.B."/>
            <person name="Szollosi G."/>
            <person name="Zifcakova L."/>
            <person name="Stursova M."/>
            <person name="Spatafora J.W."/>
            <person name="Tedersoo L."/>
            <person name="Vaario L.M."/>
            <person name="Yamada A."/>
            <person name="Yan M."/>
            <person name="Wang P."/>
            <person name="Xu J."/>
            <person name="Bruns T."/>
            <person name="Baldrian P."/>
            <person name="Vilgalys R."/>
            <person name="Dunand C."/>
            <person name="Henrissat B."/>
            <person name="Grigoriev I.V."/>
            <person name="Hibbett D."/>
            <person name="Nagy L.G."/>
            <person name="Martin F.M."/>
        </authorList>
    </citation>
    <scope>NUCLEOTIDE SEQUENCE</scope>
    <source>
        <strain evidence="17">Prilba</strain>
    </source>
</reference>
<dbReference type="AlphaFoldDB" id="A0A9P5JZN1"/>
<dbReference type="OrthoDB" id="3268603at2759"/>
<evidence type="ECO:0000259" key="16">
    <source>
        <dbReference type="PROSITE" id="PS52012"/>
    </source>
</evidence>
<evidence type="ECO:0000313" key="18">
    <source>
        <dbReference type="Proteomes" id="UP000759537"/>
    </source>
</evidence>
<feature type="region of interest" description="Disordered" evidence="14">
    <location>
        <begin position="95"/>
        <end position="159"/>
    </location>
</feature>
<keyword evidence="9" id="KW-0408">Iron</keyword>
<keyword evidence="4" id="KW-1003">Cell membrane</keyword>
<evidence type="ECO:0000256" key="7">
    <source>
        <dbReference type="ARBA" id="ARBA00022723"/>
    </source>
</evidence>
<gene>
    <name evidence="17" type="ORF">DFH94DRAFT_189861</name>
</gene>
<reference evidence="17" key="1">
    <citation type="submission" date="2019-10" db="EMBL/GenBank/DDBJ databases">
        <authorList>
            <consortium name="DOE Joint Genome Institute"/>
            <person name="Kuo A."/>
            <person name="Miyauchi S."/>
            <person name="Kiss E."/>
            <person name="Drula E."/>
            <person name="Kohler A."/>
            <person name="Sanchez-Garcia M."/>
            <person name="Andreopoulos B."/>
            <person name="Barry K.W."/>
            <person name="Bonito G."/>
            <person name="Buee M."/>
            <person name="Carver A."/>
            <person name="Chen C."/>
            <person name="Cichocki N."/>
            <person name="Clum A."/>
            <person name="Culley D."/>
            <person name="Crous P.W."/>
            <person name="Fauchery L."/>
            <person name="Girlanda M."/>
            <person name="Hayes R."/>
            <person name="Keri Z."/>
            <person name="LaButti K."/>
            <person name="Lipzen A."/>
            <person name="Lombard V."/>
            <person name="Magnuson J."/>
            <person name="Maillard F."/>
            <person name="Morin E."/>
            <person name="Murat C."/>
            <person name="Nolan M."/>
            <person name="Ohm R."/>
            <person name="Pangilinan J."/>
            <person name="Pereira M."/>
            <person name="Perotto S."/>
            <person name="Peter M."/>
            <person name="Riley R."/>
            <person name="Sitrit Y."/>
            <person name="Stielow B."/>
            <person name="Szollosi G."/>
            <person name="Zifcakova L."/>
            <person name="Stursova M."/>
            <person name="Spatafora J.W."/>
            <person name="Tedersoo L."/>
            <person name="Vaario L.-M."/>
            <person name="Yamada A."/>
            <person name="Yan M."/>
            <person name="Wang P."/>
            <person name="Xu J."/>
            <person name="Bruns T."/>
            <person name="Baldrian P."/>
            <person name="Vilgalys R."/>
            <person name="Henrissat B."/>
            <person name="Grigoriev I.V."/>
            <person name="Hibbett D."/>
            <person name="Nagy L.G."/>
            <person name="Martin F.M."/>
        </authorList>
    </citation>
    <scope>NUCLEOTIDE SEQUENCE</scope>
    <source>
        <strain evidence="17">Prilba</strain>
    </source>
</reference>
<dbReference type="SMART" id="SM00747">
    <property type="entry name" value="CFEM"/>
    <property type="match status" value="1"/>
</dbReference>
<feature type="compositionally biased region" description="Low complexity" evidence="14">
    <location>
        <begin position="132"/>
        <end position="149"/>
    </location>
</feature>
<dbReference type="PANTHER" id="PTHR37928">
    <property type="entry name" value="CFEM DOMAIN PROTEIN (AFU_ORTHOLOGUE AFUA_6G14090)"/>
    <property type="match status" value="1"/>
</dbReference>
<dbReference type="EMBL" id="WHVB01000020">
    <property type="protein sequence ID" value="KAF8472412.1"/>
    <property type="molecule type" value="Genomic_DNA"/>
</dbReference>
<dbReference type="Pfam" id="PF05730">
    <property type="entry name" value="CFEM"/>
    <property type="match status" value="1"/>
</dbReference>
<dbReference type="PROSITE" id="PS52012">
    <property type="entry name" value="CFEM"/>
    <property type="match status" value="1"/>
</dbReference>
<name>A0A9P5JZN1_9AGAM</name>
<evidence type="ECO:0000256" key="4">
    <source>
        <dbReference type="ARBA" id="ARBA00022475"/>
    </source>
</evidence>
<evidence type="ECO:0000256" key="6">
    <source>
        <dbReference type="ARBA" id="ARBA00022617"/>
    </source>
</evidence>
<dbReference type="InterPro" id="IPR051735">
    <property type="entry name" value="CFEM_domain"/>
</dbReference>
<dbReference type="InterPro" id="IPR008427">
    <property type="entry name" value="Extracellular_membr_CFEM_dom"/>
</dbReference>
<comment type="caution">
    <text evidence="17">The sequence shown here is derived from an EMBL/GenBank/DDBJ whole genome shotgun (WGS) entry which is preliminary data.</text>
</comment>
<feature type="compositionally biased region" description="Pro residues" evidence="14">
    <location>
        <begin position="95"/>
        <end position="117"/>
    </location>
</feature>
<keyword evidence="7" id="KW-0479">Metal-binding</keyword>
<keyword evidence="10" id="KW-0472">Membrane</keyword>
<keyword evidence="18" id="KW-1185">Reference proteome</keyword>
<evidence type="ECO:0000256" key="1">
    <source>
        <dbReference type="ARBA" id="ARBA00004609"/>
    </source>
</evidence>
<dbReference type="GO" id="GO:0005576">
    <property type="term" value="C:extracellular region"/>
    <property type="evidence" value="ECO:0007669"/>
    <property type="project" value="UniProtKB-SubCell"/>
</dbReference>
<evidence type="ECO:0000313" key="17">
    <source>
        <dbReference type="EMBL" id="KAF8472412.1"/>
    </source>
</evidence>
<keyword evidence="8 15" id="KW-0732">Signal</keyword>
<protein>
    <recommendedName>
        <fullName evidence="16">CFEM domain-containing protein</fullName>
    </recommendedName>
</protein>
<evidence type="ECO:0000256" key="3">
    <source>
        <dbReference type="ARBA" id="ARBA00010031"/>
    </source>
</evidence>
<keyword evidence="12" id="KW-0325">Glycoprotein</keyword>
<evidence type="ECO:0000256" key="11">
    <source>
        <dbReference type="ARBA" id="ARBA00023157"/>
    </source>
</evidence>
<evidence type="ECO:0000256" key="10">
    <source>
        <dbReference type="ARBA" id="ARBA00023136"/>
    </source>
</evidence>
<dbReference type="Proteomes" id="UP000759537">
    <property type="component" value="Unassembled WGS sequence"/>
</dbReference>
<proteinExistence type="inferred from homology"/>
<comment type="subcellular location">
    <subcellularLocation>
        <location evidence="1">Cell membrane</location>
        <topology evidence="1">Lipid-anchor</topology>
        <topology evidence="1">GPI-anchor</topology>
    </subcellularLocation>
    <subcellularLocation>
        <location evidence="2">Secreted</location>
    </subcellularLocation>
</comment>
<accession>A0A9P5JZN1</accession>
<dbReference type="PANTHER" id="PTHR37928:SF2">
    <property type="entry name" value="GPI ANCHORED CFEM DOMAIN PROTEIN (AFU_ORTHOLOGUE AFUA_6G10580)"/>
    <property type="match status" value="1"/>
</dbReference>
<evidence type="ECO:0000256" key="12">
    <source>
        <dbReference type="ARBA" id="ARBA00023180"/>
    </source>
</evidence>
<evidence type="ECO:0000256" key="8">
    <source>
        <dbReference type="ARBA" id="ARBA00022729"/>
    </source>
</evidence>
<keyword evidence="6" id="KW-0349">Heme</keyword>
<evidence type="ECO:0000256" key="2">
    <source>
        <dbReference type="ARBA" id="ARBA00004613"/>
    </source>
</evidence>
<feature type="chain" id="PRO_5040109091" description="CFEM domain-containing protein" evidence="15">
    <location>
        <begin position="23"/>
        <end position="225"/>
    </location>
</feature>
<evidence type="ECO:0000256" key="15">
    <source>
        <dbReference type="SAM" id="SignalP"/>
    </source>
</evidence>
<feature type="signal peptide" evidence="15">
    <location>
        <begin position="1"/>
        <end position="22"/>
    </location>
</feature>
<dbReference type="GO" id="GO:0046872">
    <property type="term" value="F:metal ion binding"/>
    <property type="evidence" value="ECO:0007669"/>
    <property type="project" value="UniProtKB-KW"/>
</dbReference>
<sequence>MFKFSLTLPIILSSLYLSFSQAQYLPDCAVSCAQSAGYAAGCDPTDLTCVCQNPTFLSAASSCVQQSCSDSDAQAALAYWNSLCGGYGPSASPSTPPVSPSSYGPPPSSYGPPPSSSGPPSSSYGPPPSSYGPPSGSVSTSSSSVYGPPSTTPSIPPYGIPARQVAHRVGPRARPRQIWRRLCLRMLPLWWQAGLAPWLLSLCNVTSCLLAQFSWIYRTFYEMNE</sequence>
<feature type="domain" description="CFEM" evidence="16">
    <location>
        <begin position="2"/>
        <end position="111"/>
    </location>
</feature>
<keyword evidence="5" id="KW-0964">Secreted</keyword>
<evidence type="ECO:0000256" key="5">
    <source>
        <dbReference type="ARBA" id="ARBA00022525"/>
    </source>
</evidence>
<keyword evidence="13" id="KW-0449">Lipoprotein</keyword>
<dbReference type="GO" id="GO:0005886">
    <property type="term" value="C:plasma membrane"/>
    <property type="evidence" value="ECO:0007669"/>
    <property type="project" value="UniProtKB-SubCell"/>
</dbReference>
<evidence type="ECO:0000256" key="9">
    <source>
        <dbReference type="ARBA" id="ARBA00023004"/>
    </source>
</evidence>
<evidence type="ECO:0000256" key="14">
    <source>
        <dbReference type="SAM" id="MobiDB-lite"/>
    </source>
</evidence>
<feature type="compositionally biased region" description="Pro residues" evidence="14">
    <location>
        <begin position="150"/>
        <end position="159"/>
    </location>
</feature>